<dbReference type="SUPFAM" id="SSF53474">
    <property type="entry name" value="alpha/beta-Hydrolases"/>
    <property type="match status" value="1"/>
</dbReference>
<name>A0A927PZD3_9ACTN</name>
<dbReference type="GO" id="GO:0016758">
    <property type="term" value="F:hexosyltransferase activity"/>
    <property type="evidence" value="ECO:0007669"/>
    <property type="project" value="InterPro"/>
</dbReference>
<dbReference type="EMBL" id="JACYXZ010000002">
    <property type="protein sequence ID" value="MBD8869983.1"/>
    <property type="molecule type" value="Genomic_DNA"/>
</dbReference>
<dbReference type="InterPro" id="IPR000073">
    <property type="entry name" value="AB_hydrolase_1"/>
</dbReference>
<keyword evidence="4" id="KW-1185">Reference proteome</keyword>
<dbReference type="Pfam" id="PF00561">
    <property type="entry name" value="Abhydrolase_1"/>
    <property type="match status" value="1"/>
</dbReference>
<dbReference type="PANTHER" id="PTHR43798:SF33">
    <property type="entry name" value="HYDROLASE, PUTATIVE (AFU_ORTHOLOGUE AFUA_2G14860)-RELATED"/>
    <property type="match status" value="1"/>
</dbReference>
<keyword evidence="3" id="KW-0378">Hydrolase</keyword>
<dbReference type="InterPro" id="IPR007235">
    <property type="entry name" value="Glyco_trans_28_C"/>
</dbReference>
<dbReference type="InterPro" id="IPR029058">
    <property type="entry name" value="AB_hydrolase_fold"/>
</dbReference>
<dbReference type="GO" id="GO:0016787">
    <property type="term" value="F:hydrolase activity"/>
    <property type="evidence" value="ECO:0007669"/>
    <property type="project" value="UniProtKB-KW"/>
</dbReference>
<evidence type="ECO:0000313" key="4">
    <source>
        <dbReference type="Proteomes" id="UP000616839"/>
    </source>
</evidence>
<dbReference type="Gene3D" id="3.40.50.1820">
    <property type="entry name" value="alpha/beta hydrolase"/>
    <property type="match status" value="1"/>
</dbReference>
<accession>A0A927PZD3</accession>
<proteinExistence type="predicted"/>
<dbReference type="GO" id="GO:0016020">
    <property type="term" value="C:membrane"/>
    <property type="evidence" value="ECO:0007669"/>
    <property type="project" value="TreeGrafter"/>
</dbReference>
<comment type="caution">
    <text evidence="3">The sequence shown here is derived from an EMBL/GenBank/DDBJ whole genome shotgun (WGS) entry which is preliminary data.</text>
</comment>
<reference evidence="3" key="1">
    <citation type="submission" date="2020-09" db="EMBL/GenBank/DDBJ databases">
        <title>Nocardioides sp. strain MJB4 16S ribosomal RNA gene Genome sequencing and assembly.</title>
        <authorList>
            <person name="Kim I."/>
        </authorList>
    </citation>
    <scope>NUCLEOTIDE SEQUENCE</scope>
    <source>
        <strain evidence="3">MJB4</strain>
    </source>
</reference>
<evidence type="ECO:0000259" key="2">
    <source>
        <dbReference type="Pfam" id="PF04101"/>
    </source>
</evidence>
<dbReference type="InterPro" id="IPR050266">
    <property type="entry name" value="AB_hydrolase_sf"/>
</dbReference>
<dbReference type="AlphaFoldDB" id="A0A927PZD3"/>
<protein>
    <submittedName>
        <fullName evidence="3">Alpha/beta fold hydrolase</fullName>
    </submittedName>
</protein>
<evidence type="ECO:0000259" key="1">
    <source>
        <dbReference type="Pfam" id="PF00561"/>
    </source>
</evidence>
<organism evidence="3 4">
    <name type="scientific">Nocardioides donggukensis</name>
    <dbReference type="NCBI Taxonomy" id="2774019"/>
    <lineage>
        <taxon>Bacteria</taxon>
        <taxon>Bacillati</taxon>
        <taxon>Actinomycetota</taxon>
        <taxon>Actinomycetes</taxon>
        <taxon>Propionibacteriales</taxon>
        <taxon>Nocardioidaceae</taxon>
        <taxon>Nocardioides</taxon>
    </lineage>
</organism>
<dbReference type="PANTHER" id="PTHR43798">
    <property type="entry name" value="MONOACYLGLYCEROL LIPASE"/>
    <property type="match status" value="1"/>
</dbReference>
<dbReference type="Pfam" id="PF04101">
    <property type="entry name" value="Glyco_tran_28_C"/>
    <property type="match status" value="1"/>
</dbReference>
<dbReference type="Gene3D" id="3.40.50.2000">
    <property type="entry name" value="Glycogen Phosphorylase B"/>
    <property type="match status" value="2"/>
</dbReference>
<dbReference type="Proteomes" id="UP000616839">
    <property type="component" value="Unassembled WGS sequence"/>
</dbReference>
<evidence type="ECO:0000313" key="3">
    <source>
        <dbReference type="EMBL" id="MBD8869983.1"/>
    </source>
</evidence>
<dbReference type="SUPFAM" id="SSF53756">
    <property type="entry name" value="UDP-Glycosyltransferase/glycogen phosphorylase"/>
    <property type="match status" value="1"/>
</dbReference>
<sequence>MRARLPDQSGFVERDGVRVAWEEFGSGPVTVLLMPTWSIVPSASWKAQVPYLARHFRVVTFDGRGSGRSDRPEGTEAYLDEQFVADALAVLDATGTERTVVVGFSCGAPWSLKLALEQPGRVLGVVAIGPALALTSGKDDTLRREFAVRPPDGEAWPQYNKHTWLERDYDGFLRYFFGHLFSEPHSTKQIEDGVGWGHEIGPERLVDTEQARLWCRTAGFADALPAITAPVLVVHGDHDRIRDHADGVRLAELTGGSLVTVAGGGHAPHLRDPVAVNHLIRDFVDRVAPEPTRRTWTRAVRRPRRALYLSSPIGLGHARRDLAIATELRKHHPDLEVDWLTQDPVAGMLEGAGERVHPASAWLASESAHFEDECAEHDLHAFQAIRRMDEILVNNFMVFSDLVAEEHYDLVVGDEAWDVDYFLHENPELKRFAFAWLTDFVGWLPMTEGGEAEARLTADHNAEMLEQRERYHRVRDASVFVGNPRDVVPADFGPGLPSIRSWTEANFDFAGYVTGFDPPGPADRARLRSRLGYRPDDVLCVVTVGGSGVGEPLLRRVLDAVPRLRRTVPELKFLVATGPRIDPATLPRRQGVRVRGYLPDLHRHLAAADVALVQGGLTTCMELTACGVPFVYVPLRRHFEQNHHVRHRLAQYDAGRCLDYEDLRDPSLISDALLGELRRERPYRPVETDGAARAAALLAPLL</sequence>
<feature type="domain" description="Glycosyl transferase family 28 C-terminal" evidence="2">
    <location>
        <begin position="541"/>
        <end position="683"/>
    </location>
</feature>
<gene>
    <name evidence="3" type="ORF">IE331_10155</name>
</gene>
<dbReference type="RefSeq" id="WP_192143055.1">
    <property type="nucleotide sequence ID" value="NZ_JACYXZ010000002.1"/>
</dbReference>
<feature type="domain" description="AB hydrolase-1" evidence="1">
    <location>
        <begin position="43"/>
        <end position="272"/>
    </location>
</feature>